<gene>
    <name evidence="1" type="ORF">MtrunA17_Chr2g0312761</name>
</gene>
<dbReference type="Gramene" id="rna10765">
    <property type="protein sequence ID" value="RHN74660.1"/>
    <property type="gene ID" value="gene10765"/>
</dbReference>
<proteinExistence type="predicted"/>
<dbReference type="AlphaFoldDB" id="A0A396J960"/>
<comment type="caution">
    <text evidence="1">The sequence shown here is derived from an EMBL/GenBank/DDBJ whole genome shotgun (WGS) entry which is preliminary data.</text>
</comment>
<accession>A0A396J960</accession>
<sequence length="57" mass="6823">MSKHKFKISPRTRNMVHTKVKIVYMSSQTHRSIFHISLYKRVPTFILCHSHTFLLLP</sequence>
<name>A0A396J960_MEDTR</name>
<evidence type="ECO:0000313" key="1">
    <source>
        <dbReference type="EMBL" id="RHN74660.1"/>
    </source>
</evidence>
<protein>
    <submittedName>
        <fullName evidence="1">Uncharacterized protein</fullName>
    </submittedName>
</protein>
<reference evidence="1" key="1">
    <citation type="journal article" date="2018" name="Nat. Plants">
        <title>Whole-genome landscape of Medicago truncatula symbiotic genes.</title>
        <authorList>
            <person name="Pecrix Y."/>
            <person name="Gamas P."/>
            <person name="Carrere S."/>
        </authorList>
    </citation>
    <scope>NUCLEOTIDE SEQUENCE</scope>
    <source>
        <tissue evidence="1">Leaves</tissue>
    </source>
</reference>
<dbReference type="Proteomes" id="UP000265566">
    <property type="component" value="Chromosome 2"/>
</dbReference>
<organism evidence="1">
    <name type="scientific">Medicago truncatula</name>
    <name type="common">Barrel medic</name>
    <name type="synonym">Medicago tribuloides</name>
    <dbReference type="NCBI Taxonomy" id="3880"/>
    <lineage>
        <taxon>Eukaryota</taxon>
        <taxon>Viridiplantae</taxon>
        <taxon>Streptophyta</taxon>
        <taxon>Embryophyta</taxon>
        <taxon>Tracheophyta</taxon>
        <taxon>Spermatophyta</taxon>
        <taxon>Magnoliopsida</taxon>
        <taxon>eudicotyledons</taxon>
        <taxon>Gunneridae</taxon>
        <taxon>Pentapetalae</taxon>
        <taxon>rosids</taxon>
        <taxon>fabids</taxon>
        <taxon>Fabales</taxon>
        <taxon>Fabaceae</taxon>
        <taxon>Papilionoideae</taxon>
        <taxon>50 kb inversion clade</taxon>
        <taxon>NPAAA clade</taxon>
        <taxon>Hologalegina</taxon>
        <taxon>IRL clade</taxon>
        <taxon>Trifolieae</taxon>
        <taxon>Medicago</taxon>
    </lineage>
</organism>
<dbReference type="EMBL" id="PSQE01000002">
    <property type="protein sequence ID" value="RHN74660.1"/>
    <property type="molecule type" value="Genomic_DNA"/>
</dbReference>